<comment type="caution">
    <text evidence="1">The sequence shown here is derived from an EMBL/GenBank/DDBJ whole genome shotgun (WGS) entry which is preliminary data.</text>
</comment>
<evidence type="ECO:0000313" key="2">
    <source>
        <dbReference type="Proteomes" id="UP000315295"/>
    </source>
</evidence>
<proteinExistence type="predicted"/>
<keyword evidence="2" id="KW-1185">Reference proteome</keyword>
<dbReference type="EMBL" id="VIEB01000724">
    <property type="protein sequence ID" value="TQD82385.1"/>
    <property type="molecule type" value="Genomic_DNA"/>
</dbReference>
<evidence type="ECO:0000313" key="1">
    <source>
        <dbReference type="EMBL" id="TQD82385.1"/>
    </source>
</evidence>
<organism evidence="1 2">
    <name type="scientific">Malus baccata</name>
    <name type="common">Siberian crab apple</name>
    <name type="synonym">Pyrus baccata</name>
    <dbReference type="NCBI Taxonomy" id="106549"/>
    <lineage>
        <taxon>Eukaryota</taxon>
        <taxon>Viridiplantae</taxon>
        <taxon>Streptophyta</taxon>
        <taxon>Embryophyta</taxon>
        <taxon>Tracheophyta</taxon>
        <taxon>Spermatophyta</taxon>
        <taxon>Magnoliopsida</taxon>
        <taxon>eudicotyledons</taxon>
        <taxon>Gunneridae</taxon>
        <taxon>Pentapetalae</taxon>
        <taxon>rosids</taxon>
        <taxon>fabids</taxon>
        <taxon>Rosales</taxon>
        <taxon>Rosaceae</taxon>
        <taxon>Amygdaloideae</taxon>
        <taxon>Maleae</taxon>
        <taxon>Malus</taxon>
    </lineage>
</organism>
<accession>A0A540L7C4</accession>
<protein>
    <submittedName>
        <fullName evidence="1">Uncharacterized protein</fullName>
    </submittedName>
</protein>
<gene>
    <name evidence="1" type="ORF">C1H46_032077</name>
</gene>
<dbReference type="AlphaFoldDB" id="A0A540L7C4"/>
<name>A0A540L7C4_MALBA</name>
<sequence>MCLYATRIFHRRIHPHLVVRLRQVHQRKHHRLRHPRCHTVSVDYASFPISSPALSASSVADDATTVALAASYAVIAFYHQSSSLASLSRPHRS</sequence>
<dbReference type="Proteomes" id="UP000315295">
    <property type="component" value="Unassembled WGS sequence"/>
</dbReference>
<reference evidence="1 2" key="1">
    <citation type="journal article" date="2019" name="G3 (Bethesda)">
        <title>Sequencing of a Wild Apple (Malus baccata) Genome Unravels the Differences Between Cultivated and Wild Apple Species Regarding Disease Resistance and Cold Tolerance.</title>
        <authorList>
            <person name="Chen X."/>
        </authorList>
    </citation>
    <scope>NUCLEOTIDE SEQUENCE [LARGE SCALE GENOMIC DNA]</scope>
    <source>
        <strain evidence="2">cv. Shandingzi</strain>
        <tissue evidence="1">Leaves</tissue>
    </source>
</reference>